<dbReference type="RefSeq" id="WP_183787213.1">
    <property type="nucleotide sequence ID" value="NZ_JACIBS010000010.1"/>
</dbReference>
<dbReference type="EMBL" id="JACIBS010000010">
    <property type="protein sequence ID" value="MBB3666018.1"/>
    <property type="molecule type" value="Genomic_DNA"/>
</dbReference>
<proteinExistence type="predicted"/>
<reference evidence="2 3" key="1">
    <citation type="submission" date="2020-08" db="EMBL/GenBank/DDBJ databases">
        <title>Sequencing the genomes of 1000 actinobacteria strains.</title>
        <authorList>
            <person name="Klenk H.-P."/>
        </authorList>
    </citation>
    <scope>NUCLEOTIDE SEQUENCE [LARGE SCALE GENOMIC DNA]</scope>
    <source>
        <strain evidence="2 3">DSM 45267</strain>
    </source>
</reference>
<gene>
    <name evidence="2" type="ORF">FB384_004978</name>
</gene>
<protein>
    <recommendedName>
        <fullName evidence="4">Excreted virulence factor EspC (Type VII ESX diderm)</fullName>
    </recommendedName>
</protein>
<organism evidence="2 3">
    <name type="scientific">Prauserella sediminis</name>
    <dbReference type="NCBI Taxonomy" id="577680"/>
    <lineage>
        <taxon>Bacteria</taxon>
        <taxon>Bacillati</taxon>
        <taxon>Actinomycetota</taxon>
        <taxon>Actinomycetes</taxon>
        <taxon>Pseudonocardiales</taxon>
        <taxon>Pseudonocardiaceae</taxon>
        <taxon>Prauserella</taxon>
        <taxon>Prauserella salsuginis group</taxon>
    </lineage>
</organism>
<dbReference type="AlphaFoldDB" id="A0A839XY69"/>
<sequence length="120" mass="12679">MAGFGAVPDELRLTAGRIAETVERAADVAWHGPGGDYGHSDIQSAWAGFMADVEQQLRSLRERADEHGSGLRDAADRYLEQEQEGLSFFSGLQEAVAQAPQAPASGGQPGRIASVLDGGR</sequence>
<feature type="region of interest" description="Disordered" evidence="1">
    <location>
        <begin position="99"/>
        <end position="120"/>
    </location>
</feature>
<comment type="caution">
    <text evidence="2">The sequence shown here is derived from an EMBL/GenBank/DDBJ whole genome shotgun (WGS) entry which is preliminary data.</text>
</comment>
<name>A0A839XY69_9PSEU</name>
<evidence type="ECO:0000313" key="3">
    <source>
        <dbReference type="Proteomes" id="UP000564573"/>
    </source>
</evidence>
<dbReference type="Proteomes" id="UP000564573">
    <property type="component" value="Unassembled WGS sequence"/>
</dbReference>
<evidence type="ECO:0000256" key="1">
    <source>
        <dbReference type="SAM" id="MobiDB-lite"/>
    </source>
</evidence>
<accession>A0A839XY69</accession>
<evidence type="ECO:0000313" key="2">
    <source>
        <dbReference type="EMBL" id="MBB3666018.1"/>
    </source>
</evidence>
<evidence type="ECO:0008006" key="4">
    <source>
        <dbReference type="Google" id="ProtNLM"/>
    </source>
</evidence>
<keyword evidence="3" id="KW-1185">Reference proteome</keyword>